<name>A0A495QWA1_9EURY</name>
<sequence length="159" mass="17059">MLFLTHLLAAAILGRVSRLSPLWLVVGTAVPDVVDKPLAMVGVTTLYHSVGHSVLLVIVALPLALSGRAGLSAALGWALHLSLDALHVVLNGRPGDAVFLLWPAVTPTDPLALPPGSFFLYYLWSPSFFLEVMLWLTAAGLLIRHVTRSARAGPRDRID</sequence>
<organism evidence="2 3">
    <name type="scientific">Haloarcula quadrata</name>
    <dbReference type="NCBI Taxonomy" id="182779"/>
    <lineage>
        <taxon>Archaea</taxon>
        <taxon>Methanobacteriati</taxon>
        <taxon>Methanobacteriota</taxon>
        <taxon>Stenosarchaea group</taxon>
        <taxon>Halobacteria</taxon>
        <taxon>Halobacteriales</taxon>
        <taxon>Haloarculaceae</taxon>
        <taxon>Haloarcula</taxon>
    </lineage>
</organism>
<proteinExistence type="predicted"/>
<evidence type="ECO:0000313" key="2">
    <source>
        <dbReference type="EMBL" id="RKS78445.1"/>
    </source>
</evidence>
<keyword evidence="1" id="KW-0472">Membrane</keyword>
<dbReference type="Proteomes" id="UP000268233">
    <property type="component" value="Unassembled WGS sequence"/>
</dbReference>
<evidence type="ECO:0000313" key="3">
    <source>
        <dbReference type="Proteomes" id="UP000268233"/>
    </source>
</evidence>
<dbReference type="GeneID" id="40151371"/>
<protein>
    <recommendedName>
        <fullName evidence="4">LexA-binding, inner membrane-associated hydrolase</fullName>
    </recommendedName>
</protein>
<dbReference type="EMBL" id="RBWW01000002">
    <property type="protein sequence ID" value="RKS78445.1"/>
    <property type="molecule type" value="Genomic_DNA"/>
</dbReference>
<comment type="caution">
    <text evidence="2">The sequence shown here is derived from an EMBL/GenBank/DDBJ whole genome shotgun (WGS) entry which is preliminary data.</text>
</comment>
<reference evidence="2 3" key="1">
    <citation type="submission" date="2018-10" db="EMBL/GenBank/DDBJ databases">
        <title>Genomic Encyclopedia of Archaeal and Bacterial Type Strains, Phase II (KMG-II): from individual species to whole genera.</title>
        <authorList>
            <person name="Goeker M."/>
        </authorList>
    </citation>
    <scope>NUCLEOTIDE SEQUENCE [LARGE SCALE GENOMIC DNA]</scope>
    <source>
        <strain evidence="2 3">DSM 11927</strain>
    </source>
</reference>
<feature type="transmembrane region" description="Helical" evidence="1">
    <location>
        <begin position="119"/>
        <end position="143"/>
    </location>
</feature>
<dbReference type="RefSeq" id="WP_007188477.1">
    <property type="nucleotide sequence ID" value="NZ_RBWW01000002.1"/>
</dbReference>
<evidence type="ECO:0000256" key="1">
    <source>
        <dbReference type="SAM" id="Phobius"/>
    </source>
</evidence>
<keyword evidence="1" id="KW-1133">Transmembrane helix</keyword>
<accession>A0A495QWA1</accession>
<gene>
    <name evidence="2" type="ORF">BDK61_4110</name>
</gene>
<dbReference type="AlphaFoldDB" id="A0A495QWA1"/>
<keyword evidence="3" id="KW-1185">Reference proteome</keyword>
<keyword evidence="1" id="KW-0812">Transmembrane</keyword>
<evidence type="ECO:0008006" key="4">
    <source>
        <dbReference type="Google" id="ProtNLM"/>
    </source>
</evidence>